<gene>
    <name evidence="1" type="ORF">EIN_224390</name>
</gene>
<dbReference type="AlphaFoldDB" id="A0A0A1U297"/>
<organism evidence="1 2">
    <name type="scientific">Entamoeba invadens IP1</name>
    <dbReference type="NCBI Taxonomy" id="370355"/>
    <lineage>
        <taxon>Eukaryota</taxon>
        <taxon>Amoebozoa</taxon>
        <taxon>Evosea</taxon>
        <taxon>Archamoebae</taxon>
        <taxon>Mastigamoebida</taxon>
        <taxon>Entamoebidae</taxon>
        <taxon>Entamoeba</taxon>
    </lineage>
</organism>
<dbReference type="RefSeq" id="XP_004254967.1">
    <property type="nucleotide sequence ID" value="XM_004254919.1"/>
</dbReference>
<dbReference type="EMBL" id="KB206756">
    <property type="protein sequence ID" value="ELP88196.1"/>
    <property type="molecule type" value="Genomic_DNA"/>
</dbReference>
<protein>
    <submittedName>
        <fullName evidence="1">Uncharacterized protein</fullName>
    </submittedName>
</protein>
<dbReference type="OMA" id="YVITRIG"/>
<sequence>MTLPNKSTSFPAGVPSIKGGEYTAPSLARRTTQMPLKPIVQQSNNAAAEEGQIMKNQYISQTNRIIGSDFLVRNVLLQRIRGVLQSDEDEAALYVGEGVSEVISSAANEMLWNAISDIGKTAETKISPGDGVKVTWVESKTDKLRAELEYKDEKKPREIRRDGKRVIRVTMSDVMATRKKLLKRGIRRAEIKSYENK</sequence>
<name>A0A0A1U297_ENTIV</name>
<evidence type="ECO:0000313" key="1">
    <source>
        <dbReference type="EMBL" id="ELP88196.1"/>
    </source>
</evidence>
<dbReference type="VEuPathDB" id="AmoebaDB:EIN_224390"/>
<dbReference type="KEGG" id="eiv:EIN_224390"/>
<accession>A0A0A1U297</accession>
<proteinExistence type="predicted"/>
<dbReference type="GeneID" id="14887052"/>
<keyword evidence="2" id="KW-1185">Reference proteome</keyword>
<dbReference type="OrthoDB" id="28205at2759"/>
<reference evidence="1 2" key="1">
    <citation type="submission" date="2012-10" db="EMBL/GenBank/DDBJ databases">
        <authorList>
            <person name="Zafar N."/>
            <person name="Inman J."/>
            <person name="Hall N."/>
            <person name="Lorenzi H."/>
            <person name="Caler E."/>
        </authorList>
    </citation>
    <scope>NUCLEOTIDE SEQUENCE [LARGE SCALE GENOMIC DNA]</scope>
    <source>
        <strain evidence="1 2">IP1</strain>
    </source>
</reference>
<dbReference type="Proteomes" id="UP000014680">
    <property type="component" value="Unassembled WGS sequence"/>
</dbReference>
<evidence type="ECO:0000313" key="2">
    <source>
        <dbReference type="Proteomes" id="UP000014680"/>
    </source>
</evidence>